<dbReference type="AlphaFoldDB" id="A0AAX0S2M5"/>
<dbReference type="Proteomes" id="UP000260457">
    <property type="component" value="Chromosome"/>
</dbReference>
<dbReference type="SUPFAM" id="SSF46689">
    <property type="entry name" value="Homeodomain-like"/>
    <property type="match status" value="1"/>
</dbReference>
<dbReference type="KEGG" id="pbut:DTO10_16055"/>
<evidence type="ECO:0000313" key="10">
    <source>
        <dbReference type="EMBL" id="AXN41813.1"/>
    </source>
</evidence>
<dbReference type="GO" id="GO:0006355">
    <property type="term" value="P:regulation of DNA-templated transcription"/>
    <property type="evidence" value="ECO:0007669"/>
    <property type="project" value="InterPro"/>
</dbReference>
<dbReference type="EMBL" id="CP030926">
    <property type="protein sequence ID" value="AXN41813.1"/>
    <property type="molecule type" value="Genomic_DNA"/>
</dbReference>
<evidence type="ECO:0000259" key="9">
    <source>
        <dbReference type="PROSITE" id="PS50112"/>
    </source>
</evidence>
<keyword evidence="4" id="KW-0805">Transcription regulation</keyword>
<gene>
    <name evidence="11" type="ORF">CN689_11435</name>
    <name evidence="10" type="ORF">DTO10_16055</name>
</gene>
<name>A0AAX0S2M5_9BACI</name>
<dbReference type="Gene3D" id="1.10.10.60">
    <property type="entry name" value="Homeodomain-like"/>
    <property type="match status" value="1"/>
</dbReference>
<dbReference type="InterPro" id="IPR058031">
    <property type="entry name" value="AAA_lid_NorR"/>
</dbReference>
<reference evidence="11 12" key="1">
    <citation type="submission" date="2017-09" db="EMBL/GenBank/DDBJ databases">
        <title>Large-scale bioinformatics analysis of Bacillus genomes uncovers conserved roles of natural products in bacterial physiology.</title>
        <authorList>
            <consortium name="Agbiome Team Llc"/>
            <person name="Bleich R.M."/>
            <person name="Kirk G.J."/>
            <person name="Santa Maria K.C."/>
            <person name="Allen S.E."/>
            <person name="Farag S."/>
            <person name="Shank E.A."/>
            <person name="Bowers A."/>
        </authorList>
    </citation>
    <scope>NUCLEOTIDE SEQUENCE [LARGE SCALE GENOMIC DNA]</scope>
    <source>
        <strain evidence="11 12">AFS003229</strain>
    </source>
</reference>
<evidence type="ECO:0000313" key="13">
    <source>
        <dbReference type="Proteomes" id="UP000260457"/>
    </source>
</evidence>
<dbReference type="EMBL" id="NUEQ01000017">
    <property type="protein sequence ID" value="PEJ33605.1"/>
    <property type="molecule type" value="Genomic_DNA"/>
</dbReference>
<keyword evidence="2" id="KW-0058">Aromatic hydrocarbons catabolism</keyword>
<keyword evidence="3" id="KW-0067">ATP-binding</keyword>
<dbReference type="SMART" id="SM00382">
    <property type="entry name" value="AAA"/>
    <property type="match status" value="1"/>
</dbReference>
<evidence type="ECO:0000259" key="8">
    <source>
        <dbReference type="PROSITE" id="PS50045"/>
    </source>
</evidence>
<keyword evidence="5" id="KW-0804">Transcription</keyword>
<evidence type="ECO:0000256" key="5">
    <source>
        <dbReference type="ARBA" id="ARBA00023163"/>
    </source>
</evidence>
<dbReference type="Gene3D" id="3.40.50.300">
    <property type="entry name" value="P-loop containing nucleotide triphosphate hydrolases"/>
    <property type="match status" value="1"/>
</dbReference>
<keyword evidence="1" id="KW-0547">Nucleotide-binding</keyword>
<reference evidence="10 13" key="2">
    <citation type="submission" date="2018-07" db="EMBL/GenBank/DDBJ databases">
        <title>The molecular basis for the intramolecular migration of carboxyl group in the catabolism of para-hydroxybenzoate via gentisate.</title>
        <authorList>
            <person name="Zhao H."/>
            <person name="Xu Y."/>
            <person name="Lin S."/>
            <person name="Spain J.C."/>
            <person name="Zhou N.-Y."/>
        </authorList>
    </citation>
    <scope>NUCLEOTIDE SEQUENCE [LARGE SCALE GENOMIC DNA]</scope>
    <source>
        <strain evidence="10 13">PHB-7a</strain>
    </source>
</reference>
<evidence type="ECO:0000256" key="4">
    <source>
        <dbReference type="ARBA" id="ARBA00023015"/>
    </source>
</evidence>
<dbReference type="GO" id="GO:0005524">
    <property type="term" value="F:ATP binding"/>
    <property type="evidence" value="ECO:0007669"/>
    <property type="project" value="UniProtKB-KW"/>
</dbReference>
<feature type="domain" description="PAS" evidence="9">
    <location>
        <begin position="2"/>
        <end position="52"/>
    </location>
</feature>
<dbReference type="Pfam" id="PF13426">
    <property type="entry name" value="PAS_9"/>
    <property type="match status" value="1"/>
</dbReference>
<dbReference type="PROSITE" id="PS00688">
    <property type="entry name" value="SIGMA54_INTERACT_3"/>
    <property type="match status" value="1"/>
</dbReference>
<dbReference type="InterPro" id="IPR035965">
    <property type="entry name" value="PAS-like_dom_sf"/>
</dbReference>
<evidence type="ECO:0000256" key="7">
    <source>
        <dbReference type="SAM" id="Coils"/>
    </source>
</evidence>
<evidence type="ECO:0000256" key="3">
    <source>
        <dbReference type="ARBA" id="ARBA00022840"/>
    </source>
</evidence>
<dbReference type="InterPro" id="IPR000014">
    <property type="entry name" value="PAS"/>
</dbReference>
<keyword evidence="13" id="KW-1185">Reference proteome</keyword>
<feature type="domain" description="Sigma-54 factor interaction" evidence="8">
    <location>
        <begin position="146"/>
        <end position="375"/>
    </location>
</feature>
<organism evidence="11 12">
    <name type="scientific">Peribacillus butanolivorans</name>
    <dbReference type="NCBI Taxonomy" id="421767"/>
    <lineage>
        <taxon>Bacteria</taxon>
        <taxon>Bacillati</taxon>
        <taxon>Bacillota</taxon>
        <taxon>Bacilli</taxon>
        <taxon>Bacillales</taxon>
        <taxon>Bacillaceae</taxon>
        <taxon>Peribacillus</taxon>
    </lineage>
</organism>
<evidence type="ECO:0000256" key="2">
    <source>
        <dbReference type="ARBA" id="ARBA00022797"/>
    </source>
</evidence>
<dbReference type="InterPro" id="IPR003593">
    <property type="entry name" value="AAA+_ATPase"/>
</dbReference>
<dbReference type="SUPFAM" id="SSF52540">
    <property type="entry name" value="P-loop containing nucleoside triphosphate hydrolases"/>
    <property type="match status" value="1"/>
</dbReference>
<evidence type="ECO:0000313" key="11">
    <source>
        <dbReference type="EMBL" id="PEJ33605.1"/>
    </source>
</evidence>
<dbReference type="PANTHER" id="PTHR32071:SF57">
    <property type="entry name" value="C4-DICARBOXYLATE TRANSPORT TRANSCRIPTIONAL REGULATORY PROTEIN DCTD"/>
    <property type="match status" value="1"/>
</dbReference>
<dbReference type="InterPro" id="IPR009057">
    <property type="entry name" value="Homeodomain-like_sf"/>
</dbReference>
<accession>A0AAX0S2M5</accession>
<evidence type="ECO:0000313" key="12">
    <source>
        <dbReference type="Proteomes" id="UP000220106"/>
    </source>
</evidence>
<dbReference type="Pfam" id="PF00158">
    <property type="entry name" value="Sigma54_activat"/>
    <property type="match status" value="1"/>
</dbReference>
<dbReference type="Proteomes" id="UP000220106">
    <property type="component" value="Unassembled WGS sequence"/>
</dbReference>
<dbReference type="FunFam" id="3.40.50.300:FF:000006">
    <property type="entry name" value="DNA-binding transcriptional regulator NtrC"/>
    <property type="match status" value="1"/>
</dbReference>
<dbReference type="Gene3D" id="3.30.450.20">
    <property type="entry name" value="PAS domain"/>
    <property type="match status" value="1"/>
</dbReference>
<dbReference type="SUPFAM" id="SSF55785">
    <property type="entry name" value="PYP-like sensor domain (PAS domain)"/>
    <property type="match status" value="1"/>
</dbReference>
<dbReference type="InterPro" id="IPR027417">
    <property type="entry name" value="P-loop_NTPase"/>
</dbReference>
<dbReference type="Gene3D" id="1.10.8.60">
    <property type="match status" value="1"/>
</dbReference>
<dbReference type="PANTHER" id="PTHR32071">
    <property type="entry name" value="TRANSCRIPTIONAL REGULATORY PROTEIN"/>
    <property type="match status" value="1"/>
</dbReference>
<dbReference type="CDD" id="cd00009">
    <property type="entry name" value="AAA"/>
    <property type="match status" value="1"/>
</dbReference>
<dbReference type="InterPro" id="IPR025944">
    <property type="entry name" value="Sigma_54_int_dom_CS"/>
</dbReference>
<keyword evidence="7" id="KW-0175">Coiled coil</keyword>
<protein>
    <recommendedName>
        <fullName evidence="6">HTH-type transcriptional regulatory protein TyrR</fullName>
    </recommendedName>
</protein>
<evidence type="ECO:0000256" key="1">
    <source>
        <dbReference type="ARBA" id="ARBA00022741"/>
    </source>
</evidence>
<dbReference type="PROSITE" id="PS50045">
    <property type="entry name" value="SIGMA54_INTERACT_4"/>
    <property type="match status" value="1"/>
</dbReference>
<dbReference type="NCBIfam" id="TIGR00229">
    <property type="entry name" value="sensory_box"/>
    <property type="match status" value="1"/>
</dbReference>
<dbReference type="Pfam" id="PF25601">
    <property type="entry name" value="AAA_lid_14"/>
    <property type="match status" value="1"/>
</dbReference>
<dbReference type="Pfam" id="PF18024">
    <property type="entry name" value="HTH_50"/>
    <property type="match status" value="1"/>
</dbReference>
<dbReference type="GO" id="GO:0003677">
    <property type="term" value="F:DNA binding"/>
    <property type="evidence" value="ECO:0007669"/>
    <property type="project" value="UniProtKB-KW"/>
</dbReference>
<dbReference type="PROSITE" id="PS50112">
    <property type="entry name" value="PAS"/>
    <property type="match status" value="1"/>
</dbReference>
<sequence>MLEQELKKIIETSNNNITITDEKGIILYSNPKLWEIYGMEPASYIGTSVYQLEKEGLLTPSINALVLKEKKAMRIMQHTQTGHVVMSTGYPIFNKEGLLVRVISYGQDQTEILQLQEQYEQLQRIVKGYQTEVEDLREKELDYHDMIARSNTTKQILKTIHNVAKTDATILLLGPSGVGKSTFARSVHNQSNRKKEPFIEVNCSTIPESLFESEIFGYEPGSFTGANKQGRQGLIEQADSGTLFLDEIGELPLAMQAKLLKVLQEKKIKRIGGKKESLINFRLIAATNQDLKGMVSEGKFRLDLFYRLNVIPIQIPALHERKEDIPLLIQHYLQKTNDKYQKLKKFHPTTYEVLNHYQWPGNIRELENLIEQLILIIEEPIIFPKHLPQAITGQLEQTENSSSQTIEQESDENHDLKKTLEKVELQLITKAYKQCKTTYEMAEYLGVSQPTVIYKLKKYKKYF</sequence>
<proteinExistence type="predicted"/>
<dbReference type="InterPro" id="IPR002078">
    <property type="entry name" value="Sigma_54_int"/>
</dbReference>
<evidence type="ECO:0000256" key="6">
    <source>
        <dbReference type="ARBA" id="ARBA00029500"/>
    </source>
</evidence>
<feature type="coiled-coil region" evidence="7">
    <location>
        <begin position="105"/>
        <end position="139"/>
    </location>
</feature>
<dbReference type="RefSeq" id="WP_098175978.1">
    <property type="nucleotide sequence ID" value="NZ_CP030926.1"/>
</dbReference>
<dbReference type="InterPro" id="IPR030828">
    <property type="entry name" value="HTH_TyrR"/>
</dbReference>